<keyword evidence="9" id="KW-1185">Reference proteome</keyword>
<feature type="compositionally biased region" description="Acidic residues" evidence="5">
    <location>
        <begin position="310"/>
        <end position="323"/>
    </location>
</feature>
<dbReference type="PROSITE" id="PS51123">
    <property type="entry name" value="OMPA_2"/>
    <property type="match status" value="1"/>
</dbReference>
<dbReference type="EMBL" id="BMZE01000004">
    <property type="protein sequence ID" value="GHA36257.1"/>
    <property type="molecule type" value="Genomic_DNA"/>
</dbReference>
<dbReference type="InterPro" id="IPR036737">
    <property type="entry name" value="OmpA-like_sf"/>
</dbReference>
<name>A0A918VZ11_9HYPH</name>
<evidence type="ECO:0000256" key="4">
    <source>
        <dbReference type="PROSITE-ProRule" id="PRU00473"/>
    </source>
</evidence>
<evidence type="ECO:0000256" key="3">
    <source>
        <dbReference type="ARBA" id="ARBA00023237"/>
    </source>
</evidence>
<comment type="subcellular location">
    <subcellularLocation>
        <location evidence="1">Cell outer membrane</location>
    </subcellularLocation>
</comment>
<keyword evidence="2 4" id="KW-0472">Membrane</keyword>
<feature type="region of interest" description="Disordered" evidence="5">
    <location>
        <begin position="292"/>
        <end position="361"/>
    </location>
</feature>
<accession>A0A918VZ11</accession>
<proteinExistence type="predicted"/>
<gene>
    <name evidence="8" type="ORF">GCM10007989_35450</name>
</gene>
<feature type="signal peptide" evidence="6">
    <location>
        <begin position="1"/>
        <end position="27"/>
    </location>
</feature>
<keyword evidence="3" id="KW-0998">Cell outer membrane</keyword>
<feature type="chain" id="PRO_5037894857" description="OmpA-like domain-containing protein" evidence="6">
    <location>
        <begin position="28"/>
        <end position="597"/>
    </location>
</feature>
<protein>
    <recommendedName>
        <fullName evidence="7">OmpA-like domain-containing protein</fullName>
    </recommendedName>
</protein>
<feature type="compositionally biased region" description="Low complexity" evidence="5">
    <location>
        <begin position="329"/>
        <end position="342"/>
    </location>
</feature>
<evidence type="ECO:0000256" key="2">
    <source>
        <dbReference type="ARBA" id="ARBA00023136"/>
    </source>
</evidence>
<dbReference type="Pfam" id="PF00691">
    <property type="entry name" value="OmpA"/>
    <property type="match status" value="1"/>
</dbReference>
<evidence type="ECO:0000313" key="8">
    <source>
        <dbReference type="EMBL" id="GHA36257.1"/>
    </source>
</evidence>
<keyword evidence="6" id="KW-0732">Signal</keyword>
<reference evidence="8" key="2">
    <citation type="submission" date="2020-09" db="EMBL/GenBank/DDBJ databases">
        <authorList>
            <person name="Sun Q."/>
            <person name="Kim S."/>
        </authorList>
    </citation>
    <scope>NUCLEOTIDE SEQUENCE</scope>
    <source>
        <strain evidence="8">KCTC 32437</strain>
    </source>
</reference>
<dbReference type="PRINTS" id="PR01021">
    <property type="entry name" value="OMPADOMAIN"/>
</dbReference>
<dbReference type="Gene3D" id="3.40.1520.20">
    <property type="match status" value="3"/>
</dbReference>
<dbReference type="PANTHER" id="PTHR30329:SF21">
    <property type="entry name" value="LIPOPROTEIN YIAD-RELATED"/>
    <property type="match status" value="1"/>
</dbReference>
<feature type="compositionally biased region" description="Acidic residues" evidence="5">
    <location>
        <begin position="343"/>
        <end position="355"/>
    </location>
</feature>
<dbReference type="Proteomes" id="UP000646579">
    <property type="component" value="Unassembled WGS sequence"/>
</dbReference>
<dbReference type="PANTHER" id="PTHR30329">
    <property type="entry name" value="STATOR ELEMENT OF FLAGELLAR MOTOR COMPLEX"/>
    <property type="match status" value="1"/>
</dbReference>
<reference evidence="8" key="1">
    <citation type="journal article" date="2014" name="Int. J. Syst. Evol. Microbiol.">
        <title>Complete genome sequence of Corynebacterium casei LMG S-19264T (=DSM 44701T), isolated from a smear-ripened cheese.</title>
        <authorList>
            <consortium name="US DOE Joint Genome Institute (JGI-PGF)"/>
            <person name="Walter F."/>
            <person name="Albersmeier A."/>
            <person name="Kalinowski J."/>
            <person name="Ruckert C."/>
        </authorList>
    </citation>
    <scope>NUCLEOTIDE SEQUENCE</scope>
    <source>
        <strain evidence="8">KCTC 32437</strain>
    </source>
</reference>
<evidence type="ECO:0000256" key="6">
    <source>
        <dbReference type="SAM" id="SignalP"/>
    </source>
</evidence>
<dbReference type="InterPro" id="IPR006665">
    <property type="entry name" value="OmpA-like"/>
</dbReference>
<dbReference type="SUPFAM" id="SSF103088">
    <property type="entry name" value="OmpA-like"/>
    <property type="match status" value="1"/>
</dbReference>
<evidence type="ECO:0000259" key="7">
    <source>
        <dbReference type="PROSITE" id="PS51123"/>
    </source>
</evidence>
<dbReference type="AlphaFoldDB" id="A0A918VZ11"/>
<sequence length="597" mass="61426">MRMNGAARKTLAAMVLCSGAVALPGYAQVTSQPLGNGEGGAGSIVTLEADAAPVSPYWLTIDRSAEDGSIVFGGYAPNESLLEALAVDIEGADTSSVEVARGASAQYNAAVEFGRQAVSRLSEGRFSLRGNMVSIKGVAASETDAAAIEELSGLLPPGLILILNEIEIAEPSADIAETRSPVAPVVVEQAFAFTASKTDGVWRFGGDVPTAQMRSFLAVRAGDGGESDVEVREGAPEGFVADIVLALDTLDMMSGGQAEFVDGDWSISGIASSSETVSAIEASLADKGWELELSQSSPSTEPAAAPDPVSDTDDAGGAEETALEGDINSDTTAESSAEAADVTSEESAENADAEPSEQMPSTDPEYAFIAEKGEDQGVELSGMVPAEQTRAYLRVVGNTETDTLAVAEGAPEGFILAAVAGVRALNALASGTLRFEDGAWALTGRAADEAARNAALAELPEANDWTVTIELPSAAEICRDELAVFSERNAILFSSGSARIAGSEGALDELVGFLSHCPELPIYVEGHTDSDGSAATNLALSVARAEAVVAALVERGVSSARLYAVGYGESAPIASNDTAAGKQRNRRIVVELEPREP</sequence>
<dbReference type="Gene3D" id="3.30.1330.60">
    <property type="entry name" value="OmpA-like domain"/>
    <property type="match status" value="1"/>
</dbReference>
<evidence type="ECO:0000256" key="1">
    <source>
        <dbReference type="ARBA" id="ARBA00004442"/>
    </source>
</evidence>
<evidence type="ECO:0000313" key="9">
    <source>
        <dbReference type="Proteomes" id="UP000646579"/>
    </source>
</evidence>
<dbReference type="InterPro" id="IPR006664">
    <property type="entry name" value="OMP_bac"/>
</dbReference>
<organism evidence="8 9">
    <name type="scientific">Devosia pacifica</name>
    <dbReference type="NCBI Taxonomy" id="1335967"/>
    <lineage>
        <taxon>Bacteria</taxon>
        <taxon>Pseudomonadati</taxon>
        <taxon>Pseudomonadota</taxon>
        <taxon>Alphaproteobacteria</taxon>
        <taxon>Hyphomicrobiales</taxon>
        <taxon>Devosiaceae</taxon>
        <taxon>Devosia</taxon>
    </lineage>
</organism>
<feature type="domain" description="OmpA-like" evidence="7">
    <location>
        <begin position="480"/>
        <end position="596"/>
    </location>
</feature>
<dbReference type="CDD" id="cd07185">
    <property type="entry name" value="OmpA_C-like"/>
    <property type="match status" value="1"/>
</dbReference>
<comment type="caution">
    <text evidence="8">The sequence shown here is derived from an EMBL/GenBank/DDBJ whole genome shotgun (WGS) entry which is preliminary data.</text>
</comment>
<dbReference type="GO" id="GO:0009279">
    <property type="term" value="C:cell outer membrane"/>
    <property type="evidence" value="ECO:0007669"/>
    <property type="project" value="UniProtKB-SubCell"/>
</dbReference>
<dbReference type="InterPro" id="IPR050330">
    <property type="entry name" value="Bact_OuterMem_StrucFunc"/>
</dbReference>
<evidence type="ECO:0000256" key="5">
    <source>
        <dbReference type="SAM" id="MobiDB-lite"/>
    </source>
</evidence>